<evidence type="ECO:0000313" key="2">
    <source>
        <dbReference type="Proteomes" id="UP000499080"/>
    </source>
</evidence>
<organism evidence="1 2">
    <name type="scientific">Araneus ventricosus</name>
    <name type="common">Orbweaver spider</name>
    <name type="synonym">Epeira ventricosa</name>
    <dbReference type="NCBI Taxonomy" id="182803"/>
    <lineage>
        <taxon>Eukaryota</taxon>
        <taxon>Metazoa</taxon>
        <taxon>Ecdysozoa</taxon>
        <taxon>Arthropoda</taxon>
        <taxon>Chelicerata</taxon>
        <taxon>Arachnida</taxon>
        <taxon>Araneae</taxon>
        <taxon>Araneomorphae</taxon>
        <taxon>Entelegynae</taxon>
        <taxon>Araneoidea</taxon>
        <taxon>Araneidae</taxon>
        <taxon>Araneus</taxon>
    </lineage>
</organism>
<dbReference type="PANTHER" id="PTHR46114:SF2">
    <property type="entry name" value="CULLIN N-TERMINAL DOMAIN-CONTAINING PROTEIN"/>
    <property type="match status" value="1"/>
</dbReference>
<proteinExistence type="predicted"/>
<dbReference type="Proteomes" id="UP000499080">
    <property type="component" value="Unassembled WGS sequence"/>
</dbReference>
<sequence length="45" mass="5155">MGAVSDKNGELFHQDISATEGRYQGSWTPNMFGDYCWRLIREATD</sequence>
<protein>
    <submittedName>
        <fullName evidence="1">Uncharacterized protein</fullName>
    </submittedName>
</protein>
<keyword evidence="2" id="KW-1185">Reference proteome</keyword>
<comment type="caution">
    <text evidence="1">The sequence shown here is derived from an EMBL/GenBank/DDBJ whole genome shotgun (WGS) entry which is preliminary data.</text>
</comment>
<gene>
    <name evidence="1" type="ORF">AVEN_101770_1</name>
</gene>
<dbReference type="EMBL" id="BGPR01153693">
    <property type="protein sequence ID" value="GBL68772.1"/>
    <property type="molecule type" value="Genomic_DNA"/>
</dbReference>
<accession>A0A4Y1ZUE1</accession>
<dbReference type="AlphaFoldDB" id="A0A4Y1ZUE1"/>
<evidence type="ECO:0000313" key="1">
    <source>
        <dbReference type="EMBL" id="GBL68772.1"/>
    </source>
</evidence>
<name>A0A4Y1ZUE1_ARAVE</name>
<reference evidence="1 2" key="1">
    <citation type="journal article" date="2019" name="Sci. Rep.">
        <title>Orb-weaving spider Araneus ventricosus genome elucidates the spidroin gene catalogue.</title>
        <authorList>
            <person name="Kono N."/>
            <person name="Nakamura H."/>
            <person name="Ohtoshi R."/>
            <person name="Moran D.A.P."/>
            <person name="Shinohara A."/>
            <person name="Yoshida Y."/>
            <person name="Fujiwara M."/>
            <person name="Mori M."/>
            <person name="Tomita M."/>
            <person name="Arakawa K."/>
        </authorList>
    </citation>
    <scope>NUCLEOTIDE SEQUENCE [LARGE SCALE GENOMIC DNA]</scope>
</reference>
<dbReference type="OrthoDB" id="7999790at2759"/>
<dbReference type="PANTHER" id="PTHR46114">
    <property type="entry name" value="APPLE DOMAIN-CONTAINING PROTEIN"/>
    <property type="match status" value="1"/>
</dbReference>
<feature type="non-terminal residue" evidence="1">
    <location>
        <position position="45"/>
    </location>
</feature>